<proteinExistence type="predicted"/>
<accession>A0A1N7GY59</accession>
<keyword evidence="3" id="KW-1185">Reference proteome</keyword>
<dbReference type="Pfam" id="PF12680">
    <property type="entry name" value="SnoaL_2"/>
    <property type="match status" value="1"/>
</dbReference>
<reference evidence="2 3" key="1">
    <citation type="submission" date="2017-01" db="EMBL/GenBank/DDBJ databases">
        <authorList>
            <person name="Mah S.A."/>
            <person name="Swanson W.J."/>
            <person name="Moy G.W."/>
            <person name="Vacquier V.D."/>
        </authorList>
    </citation>
    <scope>NUCLEOTIDE SEQUENCE [LARGE SCALE GENOMIC DNA]</scope>
    <source>
        <strain evidence="2 3">CPCC 203464</strain>
    </source>
</reference>
<organism evidence="2 3">
    <name type="scientific">Williamsia sterculiae</name>
    <dbReference type="NCBI Taxonomy" id="1344003"/>
    <lineage>
        <taxon>Bacteria</taxon>
        <taxon>Bacillati</taxon>
        <taxon>Actinomycetota</taxon>
        <taxon>Actinomycetes</taxon>
        <taxon>Mycobacteriales</taxon>
        <taxon>Nocardiaceae</taxon>
        <taxon>Williamsia</taxon>
    </lineage>
</organism>
<protein>
    <recommendedName>
        <fullName evidence="1">SnoaL-like domain-containing protein</fullName>
    </recommendedName>
</protein>
<sequence>MSENSTSTGPETLNDRWCAAFNAGDITRLMTMYEEDAVIVPGPGADPVVGHQAIETALRGFVAMGGTLHFSPRHWLVTGDLALGSAAFVMDGGHDADGVPVGLHGVTAELVRRQTDGSWKYVIDHPFGGAG</sequence>
<dbReference type="Proteomes" id="UP000186218">
    <property type="component" value="Unassembled WGS sequence"/>
</dbReference>
<dbReference type="SUPFAM" id="SSF54427">
    <property type="entry name" value="NTF2-like"/>
    <property type="match status" value="1"/>
</dbReference>
<dbReference type="AlphaFoldDB" id="A0A1N7GY59"/>
<evidence type="ECO:0000259" key="1">
    <source>
        <dbReference type="Pfam" id="PF12680"/>
    </source>
</evidence>
<evidence type="ECO:0000313" key="3">
    <source>
        <dbReference type="Proteomes" id="UP000186218"/>
    </source>
</evidence>
<name>A0A1N7GY59_9NOCA</name>
<dbReference type="InterPro" id="IPR037401">
    <property type="entry name" value="SnoaL-like"/>
</dbReference>
<dbReference type="STRING" id="1344003.SAMN05445060_3266"/>
<evidence type="ECO:0000313" key="2">
    <source>
        <dbReference type="EMBL" id="SIS17456.1"/>
    </source>
</evidence>
<dbReference type="InterPro" id="IPR032710">
    <property type="entry name" value="NTF2-like_dom_sf"/>
</dbReference>
<dbReference type="OrthoDB" id="7375616at2"/>
<dbReference type="RefSeq" id="WP_076481549.1">
    <property type="nucleotide sequence ID" value="NZ_FTNT01000010.1"/>
</dbReference>
<dbReference type="EMBL" id="FTNT01000010">
    <property type="protein sequence ID" value="SIS17456.1"/>
    <property type="molecule type" value="Genomic_DNA"/>
</dbReference>
<gene>
    <name evidence="2" type="ORF">SAMN05445060_3266</name>
</gene>
<feature type="domain" description="SnoaL-like" evidence="1">
    <location>
        <begin position="16"/>
        <end position="107"/>
    </location>
</feature>
<dbReference type="Gene3D" id="3.10.450.50">
    <property type="match status" value="1"/>
</dbReference>